<gene>
    <name evidence="4" type="ORF">OKIOD_LOCUS8276</name>
</gene>
<dbReference type="PROSITE" id="PS00354">
    <property type="entry name" value="HMGI_Y"/>
    <property type="match status" value="1"/>
</dbReference>
<dbReference type="InterPro" id="IPR000637">
    <property type="entry name" value="HMGI/Y_DNA-bd_CS"/>
</dbReference>
<organism evidence="4 5">
    <name type="scientific">Oikopleura dioica</name>
    <name type="common">Tunicate</name>
    <dbReference type="NCBI Taxonomy" id="34765"/>
    <lineage>
        <taxon>Eukaryota</taxon>
        <taxon>Metazoa</taxon>
        <taxon>Chordata</taxon>
        <taxon>Tunicata</taxon>
        <taxon>Appendicularia</taxon>
        <taxon>Copelata</taxon>
        <taxon>Oikopleuridae</taxon>
        <taxon>Oikopleura</taxon>
    </lineage>
</organism>
<keyword evidence="5" id="KW-1185">Reference proteome</keyword>
<evidence type="ECO:0000313" key="4">
    <source>
        <dbReference type="EMBL" id="CAG5099852.1"/>
    </source>
</evidence>
<dbReference type="Proteomes" id="UP001158576">
    <property type="component" value="Chromosome XSR"/>
</dbReference>
<proteinExistence type="predicted"/>
<dbReference type="EMBL" id="OU015569">
    <property type="protein sequence ID" value="CAG5099852.1"/>
    <property type="molecule type" value="Genomic_DNA"/>
</dbReference>
<name>A0ABN7SH17_OIKDI</name>
<evidence type="ECO:0000313" key="5">
    <source>
        <dbReference type="Proteomes" id="UP001158576"/>
    </source>
</evidence>
<feature type="compositionally biased region" description="Basic and acidic residues" evidence="3">
    <location>
        <begin position="181"/>
        <end position="194"/>
    </location>
</feature>
<feature type="compositionally biased region" description="Polar residues" evidence="3">
    <location>
        <begin position="13"/>
        <end position="22"/>
    </location>
</feature>
<evidence type="ECO:0000256" key="2">
    <source>
        <dbReference type="ARBA" id="ARBA00023242"/>
    </source>
</evidence>
<feature type="compositionally biased region" description="Basic and acidic residues" evidence="3">
    <location>
        <begin position="37"/>
        <end position="95"/>
    </location>
</feature>
<feature type="compositionally biased region" description="Acidic residues" evidence="3">
    <location>
        <begin position="196"/>
        <end position="207"/>
    </location>
</feature>
<feature type="region of interest" description="Disordered" evidence="3">
    <location>
        <begin position="1"/>
        <end position="212"/>
    </location>
</feature>
<evidence type="ECO:0000256" key="1">
    <source>
        <dbReference type="ARBA" id="ARBA00004123"/>
    </source>
</evidence>
<reference evidence="4 5" key="1">
    <citation type="submission" date="2021-04" db="EMBL/GenBank/DDBJ databases">
        <authorList>
            <person name="Bliznina A."/>
        </authorList>
    </citation>
    <scope>NUCLEOTIDE SEQUENCE [LARGE SCALE GENOMIC DNA]</scope>
</reference>
<comment type="subcellular location">
    <subcellularLocation>
        <location evidence="1">Nucleus</location>
    </subcellularLocation>
</comment>
<sequence>MEKELDSVGECPSNETELSQLPQEVLLAKCSQLSDNRSGKRRTDSPRCSRRLKFEKENEKDQDPTKRTKIGEDKVPGEIKDDQMKSETKKNEAKPGENSVRRTRARALHETEMPGPSGLSKMKSSLPPSTEQKRGRGRPRKLENKAANTISPIRNEKPKIKKIMIMDAPSQIRRKSARVIKKTEKIKEEPKPETESSSEESEEEEEEKLVGAAKRKARRRPCFEYNYENLQARLNSESQLNQVMRRFGCLPSTPEELLADVSTHLRQLYNSEPLVLKTEHTELVNINDADFKKKMRIRVIPKEKPTLFLSKEEISIKEKLKRQLAEKRIDERNPESEKGKEIETAKKKLFSYLGKNFNHNGTRKTYTDPDKE</sequence>
<accession>A0ABN7SH17</accession>
<keyword evidence="2" id="KW-0539">Nucleus</keyword>
<protein>
    <submittedName>
        <fullName evidence="4">Oidioi.mRNA.OKI2018_I69.XSR.g16718.t1.cds</fullName>
    </submittedName>
</protein>
<evidence type="ECO:0000256" key="3">
    <source>
        <dbReference type="SAM" id="MobiDB-lite"/>
    </source>
</evidence>